<evidence type="ECO:0000313" key="1">
    <source>
        <dbReference type="EMBL" id="MBC5634905.1"/>
    </source>
</evidence>
<dbReference type="RefSeq" id="WP_186931471.1">
    <property type="nucleotide sequence ID" value="NZ_JACOOJ010000056.1"/>
</dbReference>
<proteinExistence type="predicted"/>
<comment type="caution">
    <text evidence="1">The sequence shown here is derived from an EMBL/GenBank/DDBJ whole genome shotgun (WGS) entry which is preliminary data.</text>
</comment>
<reference evidence="1 2" key="1">
    <citation type="submission" date="2020-08" db="EMBL/GenBank/DDBJ databases">
        <title>Genome public.</title>
        <authorList>
            <person name="Liu C."/>
            <person name="Sun Q."/>
        </authorList>
    </citation>
    <scope>NUCLEOTIDE SEQUENCE [LARGE SCALE GENOMIC DNA]</scope>
    <source>
        <strain evidence="1 2">NSJ-79</strain>
    </source>
</reference>
<dbReference type="Proteomes" id="UP000651475">
    <property type="component" value="Unassembled WGS sequence"/>
</dbReference>
<gene>
    <name evidence="1" type="ORF">H8S65_19375</name>
</gene>
<organism evidence="1 2">
    <name type="scientific">Parabacteroides hominis</name>
    <dbReference type="NCBI Taxonomy" id="2763057"/>
    <lineage>
        <taxon>Bacteria</taxon>
        <taxon>Pseudomonadati</taxon>
        <taxon>Bacteroidota</taxon>
        <taxon>Bacteroidia</taxon>
        <taxon>Bacteroidales</taxon>
        <taxon>Tannerellaceae</taxon>
        <taxon>Parabacteroides</taxon>
    </lineage>
</organism>
<sequence length="220" mass="25054">MIINRRNKISFLLLFLFVNILAIGQTYYYKQTKIVINKQTNKGDYSGQFITFISDRCYDSDNKGYTVENGVLQLLKETANIKIYYGPSYWGKAYYYVSNDFNRINIKIEDNGKILVYEKSIPNSGTYTSYYTKRTNRIIAPISPTIDNPKNAVGKIVKEVCPVCKGSGRSPHTQPGTNFTGGQVTSIEYCEICGKYSERHTHGTCENCLGKGYVEHYKSK</sequence>
<dbReference type="EMBL" id="JACOOJ010000056">
    <property type="protein sequence ID" value="MBC5634905.1"/>
    <property type="molecule type" value="Genomic_DNA"/>
</dbReference>
<protein>
    <submittedName>
        <fullName evidence="1">Uncharacterized protein</fullName>
    </submittedName>
</protein>
<name>A0ABR7DTV9_9BACT</name>
<accession>A0ABR7DTV9</accession>
<keyword evidence="2" id="KW-1185">Reference proteome</keyword>
<evidence type="ECO:0000313" key="2">
    <source>
        <dbReference type="Proteomes" id="UP000651475"/>
    </source>
</evidence>